<dbReference type="EMBL" id="VJVZ01000001">
    <property type="protein sequence ID" value="TRW27094.1"/>
    <property type="molecule type" value="Genomic_DNA"/>
</dbReference>
<dbReference type="RefSeq" id="WP_143371320.1">
    <property type="nucleotide sequence ID" value="NZ_VJVZ01000001.1"/>
</dbReference>
<dbReference type="Pfam" id="PF19780">
    <property type="entry name" value="DUF6265"/>
    <property type="match status" value="1"/>
</dbReference>
<evidence type="ECO:0000256" key="1">
    <source>
        <dbReference type="SAM" id="SignalP"/>
    </source>
</evidence>
<evidence type="ECO:0000313" key="4">
    <source>
        <dbReference type="Proteomes" id="UP000320643"/>
    </source>
</evidence>
<feature type="domain" description="DUF6265" evidence="2">
    <location>
        <begin position="32"/>
        <end position="140"/>
    </location>
</feature>
<organism evidence="3 4">
    <name type="scientific">Flavobacterium zepuense</name>
    <dbReference type="NCBI Taxonomy" id="2593302"/>
    <lineage>
        <taxon>Bacteria</taxon>
        <taxon>Pseudomonadati</taxon>
        <taxon>Bacteroidota</taxon>
        <taxon>Flavobacteriia</taxon>
        <taxon>Flavobacteriales</taxon>
        <taxon>Flavobacteriaceae</taxon>
        <taxon>Flavobacterium</taxon>
    </lineage>
</organism>
<comment type="caution">
    <text evidence="3">The sequence shown here is derived from an EMBL/GenBank/DDBJ whole genome shotgun (WGS) entry which is preliminary data.</text>
</comment>
<dbReference type="InterPro" id="IPR046232">
    <property type="entry name" value="DUF6265"/>
</dbReference>
<proteinExistence type="predicted"/>
<evidence type="ECO:0000313" key="3">
    <source>
        <dbReference type="EMBL" id="TRW27094.1"/>
    </source>
</evidence>
<feature type="signal peptide" evidence="1">
    <location>
        <begin position="1"/>
        <end position="20"/>
    </location>
</feature>
<feature type="chain" id="PRO_5021950888" description="DUF6265 domain-containing protein" evidence="1">
    <location>
        <begin position="21"/>
        <end position="152"/>
    </location>
</feature>
<sequence length="152" mass="17351">MIKITYFLSVLLLITISIHGQTSQQQTLSKIEWLTGKWNRTNGKPGQTGVENWIKQSRDKFVGNGITLKGRDTIFSEKLQIIAQKDGIYYVAYVEENKKPVYFKFTEISDTGFVCENATHDFPKKISYQMTGKKLKVVVSGNGKSIDFEFIK</sequence>
<dbReference type="Proteomes" id="UP000320643">
    <property type="component" value="Unassembled WGS sequence"/>
</dbReference>
<protein>
    <recommendedName>
        <fullName evidence="2">DUF6265 domain-containing protein</fullName>
    </recommendedName>
</protein>
<reference evidence="3 4" key="1">
    <citation type="submission" date="2019-07" db="EMBL/GenBank/DDBJ databases">
        <title>Flavobacterium sp. nov., isolated from glacier ice.</title>
        <authorList>
            <person name="Liu Q."/>
            <person name="Xin Y.-H."/>
        </authorList>
    </citation>
    <scope>NUCLEOTIDE SEQUENCE [LARGE SCALE GENOMIC DNA]</scope>
    <source>
        <strain evidence="3 4">ZT4R6</strain>
    </source>
</reference>
<name>A0A552V9F0_9FLAO</name>
<keyword evidence="1" id="KW-0732">Signal</keyword>
<evidence type="ECO:0000259" key="2">
    <source>
        <dbReference type="Pfam" id="PF19780"/>
    </source>
</evidence>
<accession>A0A552V9F0</accession>
<gene>
    <name evidence="3" type="ORF">FMM05_00135</name>
</gene>
<dbReference type="OrthoDB" id="5382295at2"/>
<dbReference type="AlphaFoldDB" id="A0A552V9F0"/>
<keyword evidence="4" id="KW-1185">Reference proteome</keyword>